<dbReference type="KEGG" id="mant:BHD05_02145"/>
<organism evidence="3 4">
    <name type="scientific">Marisediminicola antarctica</name>
    <dbReference type="NCBI Taxonomy" id="674079"/>
    <lineage>
        <taxon>Bacteria</taxon>
        <taxon>Bacillati</taxon>
        <taxon>Actinomycetota</taxon>
        <taxon>Actinomycetes</taxon>
        <taxon>Micrococcales</taxon>
        <taxon>Microbacteriaceae</taxon>
        <taxon>Marisediminicola</taxon>
    </lineage>
</organism>
<feature type="transmembrane region" description="Helical" evidence="2">
    <location>
        <begin position="7"/>
        <end position="25"/>
    </location>
</feature>
<proteinExistence type="predicted"/>
<dbReference type="OrthoDB" id="5124600at2"/>
<feature type="region of interest" description="Disordered" evidence="1">
    <location>
        <begin position="165"/>
        <end position="195"/>
    </location>
</feature>
<evidence type="ECO:0000256" key="2">
    <source>
        <dbReference type="SAM" id="Phobius"/>
    </source>
</evidence>
<dbReference type="Proteomes" id="UP000464507">
    <property type="component" value="Chromosome"/>
</dbReference>
<keyword evidence="2" id="KW-0472">Membrane</keyword>
<feature type="transmembrane region" description="Helical" evidence="2">
    <location>
        <begin position="135"/>
        <end position="155"/>
    </location>
</feature>
<name>A0A7L5AFC4_9MICO</name>
<dbReference type="AlphaFoldDB" id="A0A7L5AFC4"/>
<sequence length="195" mass="19772">MSQIVRTWLGFAAIGAGLVHLALVISSPLPIAAVVLLLGVTEIAWGVATFARESVPTPRVAGVVAIAPLVAWSLLVVVATMLDAAWLAASLPLLPMAVASILELFVAAVLATHLRRVRNAGGTATVPALPSAGRYLVGLMAGALLVGALTTPALAATEAGRYAQPHGSHDADLVPPEDGGSGTLTGIRLPEHGDH</sequence>
<protein>
    <submittedName>
        <fullName evidence="3">Uncharacterized protein</fullName>
    </submittedName>
</protein>
<gene>
    <name evidence="3" type="ORF">BHD05_02145</name>
</gene>
<keyword evidence="4" id="KW-1185">Reference proteome</keyword>
<evidence type="ECO:0000313" key="3">
    <source>
        <dbReference type="EMBL" id="QHO68606.1"/>
    </source>
</evidence>
<keyword evidence="2" id="KW-0812">Transmembrane</keyword>
<keyword evidence="2" id="KW-1133">Transmembrane helix</keyword>
<evidence type="ECO:0000313" key="4">
    <source>
        <dbReference type="Proteomes" id="UP000464507"/>
    </source>
</evidence>
<feature type="transmembrane region" description="Helical" evidence="2">
    <location>
        <begin position="63"/>
        <end position="87"/>
    </location>
</feature>
<dbReference type="EMBL" id="CP017146">
    <property type="protein sequence ID" value="QHO68606.1"/>
    <property type="molecule type" value="Genomic_DNA"/>
</dbReference>
<dbReference type="RefSeq" id="WP_161884966.1">
    <property type="nucleotide sequence ID" value="NZ_CP017146.1"/>
</dbReference>
<accession>A0A7L5AFC4</accession>
<feature type="transmembrane region" description="Helical" evidence="2">
    <location>
        <begin position="31"/>
        <end position="51"/>
    </location>
</feature>
<evidence type="ECO:0000256" key="1">
    <source>
        <dbReference type="SAM" id="MobiDB-lite"/>
    </source>
</evidence>
<reference evidence="3 4" key="1">
    <citation type="submission" date="2016-09" db="EMBL/GenBank/DDBJ databases">
        <title>Complete genome sequence of microbes from the polar regions.</title>
        <authorList>
            <person name="Liao L."/>
            <person name="Chen B."/>
        </authorList>
    </citation>
    <scope>NUCLEOTIDE SEQUENCE [LARGE SCALE GENOMIC DNA]</scope>
    <source>
        <strain evidence="3 4">ZS314</strain>
    </source>
</reference>
<feature type="transmembrane region" description="Helical" evidence="2">
    <location>
        <begin position="93"/>
        <end position="114"/>
    </location>
</feature>